<dbReference type="EMBL" id="RJKX01000011">
    <property type="protein sequence ID" value="ROQ01156.1"/>
    <property type="molecule type" value="Genomic_DNA"/>
</dbReference>
<feature type="compositionally biased region" description="Basic and acidic residues" evidence="1">
    <location>
        <begin position="75"/>
        <end position="89"/>
    </location>
</feature>
<evidence type="ECO:0000313" key="3">
    <source>
        <dbReference type="EMBL" id="ROQ01156.1"/>
    </source>
</evidence>
<evidence type="ECO:0000256" key="2">
    <source>
        <dbReference type="SAM" id="SignalP"/>
    </source>
</evidence>
<dbReference type="Proteomes" id="UP000278222">
    <property type="component" value="Unassembled WGS sequence"/>
</dbReference>
<reference evidence="3 4" key="1">
    <citation type="submission" date="2018-11" db="EMBL/GenBank/DDBJ databases">
        <title>Genomic Encyclopedia of Type Strains, Phase IV (KMG-IV): sequencing the most valuable type-strain genomes for metagenomic binning, comparative biology and taxonomic classification.</title>
        <authorList>
            <person name="Goeker M."/>
        </authorList>
    </citation>
    <scope>NUCLEOTIDE SEQUENCE [LARGE SCALE GENOMIC DNA]</scope>
    <source>
        <strain evidence="3 4">DSM 5900</strain>
    </source>
</reference>
<organism evidence="3 4">
    <name type="scientific">Stella humosa</name>
    <dbReference type="NCBI Taxonomy" id="94"/>
    <lineage>
        <taxon>Bacteria</taxon>
        <taxon>Pseudomonadati</taxon>
        <taxon>Pseudomonadota</taxon>
        <taxon>Alphaproteobacteria</taxon>
        <taxon>Rhodospirillales</taxon>
        <taxon>Stellaceae</taxon>
        <taxon>Stella</taxon>
    </lineage>
</organism>
<evidence type="ECO:0000256" key="1">
    <source>
        <dbReference type="SAM" id="MobiDB-lite"/>
    </source>
</evidence>
<evidence type="ECO:0000313" key="4">
    <source>
        <dbReference type="Proteomes" id="UP000278222"/>
    </source>
</evidence>
<dbReference type="AlphaFoldDB" id="A0A3N1MJA5"/>
<feature type="region of interest" description="Disordered" evidence="1">
    <location>
        <begin position="55"/>
        <end position="102"/>
    </location>
</feature>
<name>A0A3N1MJA5_9PROT</name>
<sequence length="102" mass="10870">MSRHRCWRRLLLSTVALALAGCSAPVEPTQREGTWRPIGSNDTNLRAMVADPAHLSQGAESSGGRGWQASQAIGRLRDDKVKSLPDVRASRVGPAPSTGPGR</sequence>
<proteinExistence type="predicted"/>
<gene>
    <name evidence="3" type="ORF">EDC65_0333</name>
</gene>
<protein>
    <recommendedName>
        <fullName evidence="5">Lipoprotein</fullName>
    </recommendedName>
</protein>
<comment type="caution">
    <text evidence="3">The sequence shown here is derived from an EMBL/GenBank/DDBJ whole genome shotgun (WGS) entry which is preliminary data.</text>
</comment>
<feature type="signal peptide" evidence="2">
    <location>
        <begin position="1"/>
        <end position="20"/>
    </location>
</feature>
<evidence type="ECO:0008006" key="5">
    <source>
        <dbReference type="Google" id="ProtNLM"/>
    </source>
</evidence>
<dbReference type="RefSeq" id="WP_142235739.1">
    <property type="nucleotide sequence ID" value="NZ_AP019700.1"/>
</dbReference>
<dbReference type="OrthoDB" id="7285110at2"/>
<accession>A0A3N1MJA5</accession>
<keyword evidence="4" id="KW-1185">Reference proteome</keyword>
<dbReference type="PROSITE" id="PS51257">
    <property type="entry name" value="PROKAR_LIPOPROTEIN"/>
    <property type="match status" value="1"/>
</dbReference>
<feature type="chain" id="PRO_5018313412" description="Lipoprotein" evidence="2">
    <location>
        <begin position="21"/>
        <end position="102"/>
    </location>
</feature>
<keyword evidence="2" id="KW-0732">Signal</keyword>